<keyword evidence="7" id="KW-0547">Nucleotide-binding</keyword>
<dbReference type="SUPFAM" id="SSF55874">
    <property type="entry name" value="ATPase domain of HSP90 chaperone/DNA topoisomerase II/histidine kinase"/>
    <property type="match status" value="1"/>
</dbReference>
<evidence type="ECO:0000313" key="7">
    <source>
        <dbReference type="EMBL" id="TBW22153.1"/>
    </source>
</evidence>
<dbReference type="OrthoDB" id="3534856at2"/>
<keyword evidence="4" id="KW-1133">Transmembrane helix</keyword>
<dbReference type="InterPro" id="IPR007168">
    <property type="entry name" value="Phageshock_PspC_N"/>
</dbReference>
<feature type="transmembrane region" description="Helical" evidence="4">
    <location>
        <begin position="183"/>
        <end position="205"/>
    </location>
</feature>
<dbReference type="EMBL" id="SJDT01000003">
    <property type="protein sequence ID" value="TBW22153.1"/>
    <property type="molecule type" value="Genomic_DNA"/>
</dbReference>
<feature type="transmembrane region" description="Helical" evidence="4">
    <location>
        <begin position="65"/>
        <end position="87"/>
    </location>
</feature>
<evidence type="ECO:0000256" key="3">
    <source>
        <dbReference type="ARBA" id="ARBA00023012"/>
    </source>
</evidence>
<evidence type="ECO:0000313" key="8">
    <source>
        <dbReference type="Proteomes" id="UP000293036"/>
    </source>
</evidence>
<comment type="caution">
    <text evidence="7">The sequence shown here is derived from an EMBL/GenBank/DDBJ whole genome shotgun (WGS) entry which is preliminary data.</text>
</comment>
<dbReference type="PANTHER" id="PTHR24421:SF61">
    <property type="entry name" value="OXYGEN SENSOR HISTIDINE KINASE NREB"/>
    <property type="match status" value="1"/>
</dbReference>
<dbReference type="AlphaFoldDB" id="A0A4Q9V0G6"/>
<evidence type="ECO:0000259" key="5">
    <source>
        <dbReference type="Pfam" id="PF04024"/>
    </source>
</evidence>
<feature type="transmembrane region" description="Helical" evidence="4">
    <location>
        <begin position="156"/>
        <end position="176"/>
    </location>
</feature>
<dbReference type="Pfam" id="PF13581">
    <property type="entry name" value="HATPase_c_2"/>
    <property type="match status" value="1"/>
</dbReference>
<dbReference type="GO" id="GO:0000160">
    <property type="term" value="P:phosphorelay signal transduction system"/>
    <property type="evidence" value="ECO:0007669"/>
    <property type="project" value="UniProtKB-KW"/>
</dbReference>
<dbReference type="InterPro" id="IPR036890">
    <property type="entry name" value="HATPase_C_sf"/>
</dbReference>
<keyword evidence="7" id="KW-0067">ATP-binding</keyword>
<keyword evidence="3" id="KW-0902">Two-component regulatory system</keyword>
<dbReference type="GO" id="GO:0016301">
    <property type="term" value="F:kinase activity"/>
    <property type="evidence" value="ECO:0007669"/>
    <property type="project" value="UniProtKB-KW"/>
</dbReference>
<organism evidence="7 8">
    <name type="scientific">Arcanobacterium bovis</name>
    <dbReference type="NCBI Taxonomy" id="2529275"/>
    <lineage>
        <taxon>Bacteria</taxon>
        <taxon>Bacillati</taxon>
        <taxon>Actinomycetota</taxon>
        <taxon>Actinomycetes</taxon>
        <taxon>Actinomycetales</taxon>
        <taxon>Actinomycetaceae</taxon>
        <taxon>Arcanobacterium</taxon>
    </lineage>
</organism>
<protein>
    <submittedName>
        <fullName evidence="7">ATP-binding protein</fullName>
    </submittedName>
</protein>
<keyword evidence="1" id="KW-0808">Transferase</keyword>
<dbReference type="Pfam" id="PF04024">
    <property type="entry name" value="PspC"/>
    <property type="match status" value="1"/>
</dbReference>
<evidence type="ECO:0000256" key="1">
    <source>
        <dbReference type="ARBA" id="ARBA00022679"/>
    </source>
</evidence>
<feature type="domain" description="Phage shock protein PspC N-terminal" evidence="5">
    <location>
        <begin position="44"/>
        <end position="92"/>
    </location>
</feature>
<feature type="transmembrane region" description="Helical" evidence="4">
    <location>
        <begin position="128"/>
        <end position="150"/>
    </location>
</feature>
<dbReference type="PANTHER" id="PTHR24421">
    <property type="entry name" value="NITRATE/NITRITE SENSOR PROTEIN NARX-RELATED"/>
    <property type="match status" value="1"/>
</dbReference>
<reference evidence="7 8" key="1">
    <citation type="submission" date="2019-02" db="EMBL/GenBank/DDBJ databases">
        <title>Arcanobacterium bovis sp. nov., isolated from the milk of a cow with mastitis.</title>
        <authorList>
            <person name="Sammra O."/>
            <person name="Foster G."/>
            <person name="Hassan A."/>
            <person name="Alssahen M."/>
            <person name="Laemmler C."/>
            <person name="Borowiak M."/>
            <person name="Malorny B."/>
            <person name="Abdulmawjood A."/>
        </authorList>
    </citation>
    <scope>NUCLEOTIDE SEQUENCE [LARGE SCALE GENOMIC DNA]</scope>
    <source>
        <strain evidence="7 8">C605018/01/1</strain>
    </source>
</reference>
<proteinExistence type="predicted"/>
<keyword evidence="4" id="KW-0472">Membrane</keyword>
<dbReference type="Gene3D" id="3.30.565.10">
    <property type="entry name" value="Histidine kinase-like ATPase, C-terminal domain"/>
    <property type="match status" value="1"/>
</dbReference>
<dbReference type="Proteomes" id="UP000293036">
    <property type="component" value="Unassembled WGS sequence"/>
</dbReference>
<feature type="domain" description="Histidine kinase/HSP90-like ATPase" evidence="6">
    <location>
        <begin position="312"/>
        <end position="395"/>
    </location>
</feature>
<dbReference type="InterPro" id="IPR003594">
    <property type="entry name" value="HATPase_dom"/>
</dbReference>
<feature type="transmembrane region" description="Helical" evidence="4">
    <location>
        <begin position="211"/>
        <end position="235"/>
    </location>
</feature>
<evidence type="ECO:0000256" key="2">
    <source>
        <dbReference type="ARBA" id="ARBA00022777"/>
    </source>
</evidence>
<sequence>MLFHGNILNVNILHDPNHDSASEKYDFSELRDPRARQRPVLARRRPAVIAGVCRGLSVHVGGHVAIWRLLFFALIPFMVSPIIYLVLAVQLPRYTPALDIPVEQQRIVRPLEYVVNTKREQREPRNSISTHIVLILLLVLCAVAIALSGLDVFGTWSYPVLFMLLILGGGLIAWAGPLTDGTVSFSTVLIGATISAIGAVLLITYSGGISAIAAGFLTGIAVLAAIALVIAPIMAQLRTNLIHTNEEKIREAERADIAAHLHDSVLQTLSLIRARAHEPDVVSMLARSQEQDLRRYLYEDRPETGTSLATELRDVVQELERRYQHEVDIVVTGDASPSPALHALVAAAGEAITNACKHGGSHPVSVYAELSDAESAVWVRDRGEGFDLDNIGEDRAGIRESLIGRMERVGGHVKIRTPLPNGGTEVYMSLINNEGEK</sequence>
<keyword evidence="4" id="KW-0812">Transmembrane</keyword>
<dbReference type="GO" id="GO:0005524">
    <property type="term" value="F:ATP binding"/>
    <property type="evidence" value="ECO:0007669"/>
    <property type="project" value="UniProtKB-KW"/>
</dbReference>
<keyword evidence="8" id="KW-1185">Reference proteome</keyword>
<gene>
    <name evidence="7" type="ORF">EZJ44_04845</name>
</gene>
<name>A0A4Q9V0G6_9ACTO</name>
<accession>A0A4Q9V0G6</accession>
<dbReference type="InterPro" id="IPR050482">
    <property type="entry name" value="Sensor_HK_TwoCompSys"/>
</dbReference>
<evidence type="ECO:0000259" key="6">
    <source>
        <dbReference type="Pfam" id="PF13581"/>
    </source>
</evidence>
<keyword evidence="2" id="KW-0418">Kinase</keyword>
<evidence type="ECO:0000256" key="4">
    <source>
        <dbReference type="SAM" id="Phobius"/>
    </source>
</evidence>